<dbReference type="Gramene" id="PRQ55457">
    <property type="protein sequence ID" value="PRQ55457"/>
    <property type="gene ID" value="RchiOBHm_Chr1g0324751"/>
</dbReference>
<evidence type="ECO:0000313" key="3">
    <source>
        <dbReference type="Proteomes" id="UP000238479"/>
    </source>
</evidence>
<name>A0A2P6S9V3_ROSCH</name>
<dbReference type="AlphaFoldDB" id="A0A2P6S9V3"/>
<reference evidence="2 3" key="1">
    <citation type="journal article" date="2018" name="Nat. Genet.">
        <title>The Rosa genome provides new insights in the design of modern roses.</title>
        <authorList>
            <person name="Bendahmane M."/>
        </authorList>
    </citation>
    <scope>NUCLEOTIDE SEQUENCE [LARGE SCALE GENOMIC DNA]</scope>
    <source>
        <strain evidence="3">cv. Old Blush</strain>
    </source>
</reference>
<comment type="caution">
    <text evidence="2">The sequence shown here is derived from an EMBL/GenBank/DDBJ whole genome shotgun (WGS) entry which is preliminary data.</text>
</comment>
<sequence>MQKGVSPVAEVGVVLMAHRTSGSFSAHRPFALSSFFFSSFLIILFAAST</sequence>
<keyword evidence="1" id="KW-0812">Transmembrane</keyword>
<dbReference type="Proteomes" id="UP000238479">
    <property type="component" value="Chromosome 1"/>
</dbReference>
<keyword evidence="1" id="KW-1133">Transmembrane helix</keyword>
<keyword evidence="1" id="KW-0472">Membrane</keyword>
<dbReference type="EMBL" id="PDCK01000039">
    <property type="protein sequence ID" value="PRQ55457.1"/>
    <property type="molecule type" value="Genomic_DNA"/>
</dbReference>
<feature type="transmembrane region" description="Helical" evidence="1">
    <location>
        <begin position="30"/>
        <end position="47"/>
    </location>
</feature>
<evidence type="ECO:0000256" key="1">
    <source>
        <dbReference type="SAM" id="Phobius"/>
    </source>
</evidence>
<organism evidence="2 3">
    <name type="scientific">Rosa chinensis</name>
    <name type="common">China rose</name>
    <dbReference type="NCBI Taxonomy" id="74649"/>
    <lineage>
        <taxon>Eukaryota</taxon>
        <taxon>Viridiplantae</taxon>
        <taxon>Streptophyta</taxon>
        <taxon>Embryophyta</taxon>
        <taxon>Tracheophyta</taxon>
        <taxon>Spermatophyta</taxon>
        <taxon>Magnoliopsida</taxon>
        <taxon>eudicotyledons</taxon>
        <taxon>Gunneridae</taxon>
        <taxon>Pentapetalae</taxon>
        <taxon>rosids</taxon>
        <taxon>fabids</taxon>
        <taxon>Rosales</taxon>
        <taxon>Rosaceae</taxon>
        <taxon>Rosoideae</taxon>
        <taxon>Rosoideae incertae sedis</taxon>
        <taxon>Rosa</taxon>
    </lineage>
</organism>
<gene>
    <name evidence="2" type="ORF">RchiOBHm_Chr1g0324751</name>
</gene>
<evidence type="ECO:0000313" key="2">
    <source>
        <dbReference type="EMBL" id="PRQ55457.1"/>
    </source>
</evidence>
<keyword evidence="3" id="KW-1185">Reference proteome</keyword>
<protein>
    <submittedName>
        <fullName evidence="2">Uncharacterized protein</fullName>
    </submittedName>
</protein>
<accession>A0A2P6S9V3</accession>
<proteinExistence type="predicted"/>